<proteinExistence type="predicted"/>
<reference evidence="1 2" key="4">
    <citation type="journal article" date="2018" name="Environ. Microbiol. Rep.">
        <title>Phylogenetic distribution of roseobacticides in the Roseobacter group and their effect on microalgae.</title>
        <authorList>
            <person name="Sonnenschein E.C."/>
            <person name="Phippen C.B."/>
            <person name="Bentzon-Tilia M."/>
            <person name="Rasmussen S.A."/>
            <person name="Nielsen K.F."/>
            <person name="Gram L."/>
        </authorList>
    </citation>
    <scope>NUCLEOTIDE SEQUENCE [LARGE SCALE GENOMIC DNA]</scope>
    <source>
        <strain evidence="1 2">P36</strain>
    </source>
</reference>
<reference evidence="1 2" key="1">
    <citation type="journal article" date="2017" name="Front. Microbiol.">
        <title>Phaeobacter piscinae sp. nov., a species of the Roseobacter group and potential aquaculture probiont.</title>
        <authorList>
            <person name="Sonnenschein E.C."/>
            <person name="Phippen C.B.W."/>
            <person name="Nielsen K.F."/>
            <person name="Mateiu R.V."/>
            <person name="Melchiorsen J."/>
            <person name="Gram L."/>
            <person name="Overmann J."/>
            <person name="Freese H.M."/>
        </authorList>
    </citation>
    <scope>NUCLEOTIDE SEQUENCE [LARGE SCALE GENOMIC DNA]</scope>
    <source>
        <strain evidence="1 2">P36</strain>
    </source>
</reference>
<organism evidence="1 2">
    <name type="scientific">Phaeobacter piscinae</name>
    <dbReference type="NCBI Taxonomy" id="1580596"/>
    <lineage>
        <taxon>Bacteria</taxon>
        <taxon>Pseudomonadati</taxon>
        <taxon>Pseudomonadota</taxon>
        <taxon>Alphaproteobacteria</taxon>
        <taxon>Rhodobacterales</taxon>
        <taxon>Roseobacteraceae</taxon>
        <taxon>Phaeobacter</taxon>
    </lineage>
</organism>
<keyword evidence="1" id="KW-0614">Plasmid</keyword>
<dbReference type="Proteomes" id="UP000218891">
    <property type="component" value="Plasmid pP36_b"/>
</dbReference>
<name>A0ABM6PJ64_9RHOB</name>
<reference evidence="1 2" key="2">
    <citation type="journal article" date="2017" name="Genome Biol. Evol.">
        <title>Trajectories and Drivers of Genome Evolution in Surface-Associated Marine Phaeobacter.</title>
        <authorList>
            <person name="Freese H.M."/>
            <person name="Sikorski J."/>
            <person name="Bunk B."/>
            <person name="Scheuner C."/>
            <person name="Meier-Kolthoff J.P."/>
            <person name="Sproer C."/>
            <person name="Gram L."/>
            <person name="Overmann J."/>
        </authorList>
    </citation>
    <scope>NUCLEOTIDE SEQUENCE [LARGE SCALE GENOMIC DNA]</scope>
    <source>
        <strain evidence="1 2">P36</strain>
    </source>
</reference>
<reference evidence="1 2" key="3">
    <citation type="journal article" date="2017" name="Int. J. Syst. Evol. Microbiol.">
        <title>Adaptation of Surface-Associated Bacteria to the Open Ocean: A Genomically Distinct Subpopulation of Phaeobacter gallaeciensis Colonizes Pacific Mesozooplankton.</title>
        <authorList>
            <person name="Freese H.M."/>
            <person name="Methner A."/>
            <person name="Overmann J."/>
        </authorList>
    </citation>
    <scope>NUCLEOTIDE SEQUENCE [LARGE SCALE GENOMIC DNA]</scope>
    <source>
        <strain evidence="1 2">P36</strain>
    </source>
</reference>
<accession>A0ABM6PJ64</accession>
<gene>
    <name evidence="1" type="ORF">PhaeoP36_03802</name>
</gene>
<dbReference type="EMBL" id="CP010645">
    <property type="protein sequence ID" value="ATG37878.1"/>
    <property type="molecule type" value="Genomic_DNA"/>
</dbReference>
<sequence length="50" mass="5349">MGMPSAVFFHVIVGGKLSKVSGFRGPRQCKPNPVSMKPSAGHCTVQEYTV</sequence>
<evidence type="ECO:0000313" key="1">
    <source>
        <dbReference type="EMBL" id="ATG37878.1"/>
    </source>
</evidence>
<evidence type="ECO:0000313" key="2">
    <source>
        <dbReference type="Proteomes" id="UP000218891"/>
    </source>
</evidence>
<geneLocation type="plasmid" evidence="1 2">
    <name>pP36_b</name>
</geneLocation>
<protein>
    <submittedName>
        <fullName evidence="1">Uncharacterized protein</fullName>
    </submittedName>
</protein>
<keyword evidence="2" id="KW-1185">Reference proteome</keyword>